<dbReference type="PANTHER" id="PTHR30250">
    <property type="entry name" value="PST FAMILY PREDICTED COLANIC ACID TRANSPORTER"/>
    <property type="match status" value="1"/>
</dbReference>
<dbReference type="Proteomes" id="UP000265845">
    <property type="component" value="Unassembled WGS sequence"/>
</dbReference>
<evidence type="ECO:0000256" key="7">
    <source>
        <dbReference type="SAM" id="Phobius"/>
    </source>
</evidence>
<keyword evidence="5 7" id="KW-1133">Transmembrane helix</keyword>
<dbReference type="InterPro" id="IPR050833">
    <property type="entry name" value="Poly_Biosynth_Transport"/>
</dbReference>
<feature type="transmembrane region" description="Helical" evidence="7">
    <location>
        <begin position="326"/>
        <end position="345"/>
    </location>
</feature>
<keyword evidence="6 7" id="KW-0472">Membrane</keyword>
<reference evidence="8 9" key="1">
    <citation type="submission" date="2018-08" db="EMBL/GenBank/DDBJ databases">
        <title>Henriciella mobilis sp. nov., isolated from seawater.</title>
        <authorList>
            <person name="Cheng H."/>
            <person name="Wu Y.-H."/>
            <person name="Xu X.-W."/>
            <person name="Guo L.-L."/>
        </authorList>
    </citation>
    <scope>NUCLEOTIDE SEQUENCE [LARGE SCALE GENOMIC DNA]</scope>
    <source>
        <strain evidence="8 9">CCUG67844</strain>
    </source>
</reference>
<evidence type="ECO:0000256" key="4">
    <source>
        <dbReference type="ARBA" id="ARBA00022692"/>
    </source>
</evidence>
<dbReference type="Pfam" id="PF13440">
    <property type="entry name" value="Polysacc_synt_3"/>
    <property type="match status" value="1"/>
</dbReference>
<dbReference type="GO" id="GO:0005886">
    <property type="term" value="C:plasma membrane"/>
    <property type="evidence" value="ECO:0007669"/>
    <property type="project" value="UniProtKB-SubCell"/>
</dbReference>
<feature type="transmembrane region" description="Helical" evidence="7">
    <location>
        <begin position="145"/>
        <end position="163"/>
    </location>
</feature>
<comment type="similarity">
    <text evidence="2">Belongs to the polysaccharide synthase family.</text>
</comment>
<evidence type="ECO:0000256" key="3">
    <source>
        <dbReference type="ARBA" id="ARBA00022475"/>
    </source>
</evidence>
<evidence type="ECO:0000256" key="1">
    <source>
        <dbReference type="ARBA" id="ARBA00004651"/>
    </source>
</evidence>
<gene>
    <name evidence="8" type="ORF">D1222_12640</name>
</gene>
<feature type="transmembrane region" description="Helical" evidence="7">
    <location>
        <begin position="445"/>
        <end position="467"/>
    </location>
</feature>
<feature type="transmembrane region" description="Helical" evidence="7">
    <location>
        <begin position="75"/>
        <end position="92"/>
    </location>
</feature>
<comment type="subcellular location">
    <subcellularLocation>
        <location evidence="1">Cell membrane</location>
        <topology evidence="1">Multi-pass membrane protein</topology>
    </subcellularLocation>
</comment>
<feature type="transmembrane region" description="Helical" evidence="7">
    <location>
        <begin position="473"/>
        <end position="498"/>
    </location>
</feature>
<dbReference type="CDD" id="cd13127">
    <property type="entry name" value="MATE_tuaB_like"/>
    <property type="match status" value="1"/>
</dbReference>
<feature type="transmembrane region" description="Helical" evidence="7">
    <location>
        <begin position="204"/>
        <end position="225"/>
    </location>
</feature>
<feature type="transmembrane region" description="Helical" evidence="7">
    <location>
        <begin position="113"/>
        <end position="133"/>
    </location>
</feature>
<feature type="transmembrane region" description="Helical" evidence="7">
    <location>
        <begin position="175"/>
        <end position="198"/>
    </location>
</feature>
<accession>A0A399REX8</accession>
<keyword evidence="9" id="KW-1185">Reference proteome</keyword>
<name>A0A399REX8_9PROT</name>
<feature type="transmembrane region" description="Helical" evidence="7">
    <location>
        <begin position="388"/>
        <end position="408"/>
    </location>
</feature>
<feature type="transmembrane region" description="Helical" evidence="7">
    <location>
        <begin position="47"/>
        <end position="69"/>
    </location>
</feature>
<dbReference type="EMBL" id="QWGA01000007">
    <property type="protein sequence ID" value="RIJ29193.1"/>
    <property type="molecule type" value="Genomic_DNA"/>
</dbReference>
<evidence type="ECO:0000256" key="5">
    <source>
        <dbReference type="ARBA" id="ARBA00022989"/>
    </source>
</evidence>
<dbReference type="RefSeq" id="WP_119454607.1">
    <property type="nucleotide sequence ID" value="NZ_QWGA01000007.1"/>
</dbReference>
<evidence type="ECO:0000256" key="6">
    <source>
        <dbReference type="ARBA" id="ARBA00023136"/>
    </source>
</evidence>
<sequence>MPDNSQHGEELSSQSAERVRLRRRENSLNPVAGDASLSVRVARGSTVALGSHGIFLVLQIAQLAILSRLLTPDDFGVVGMALAVTGFIRLFQDMGLTSATIQRRHINQSLVSALFFLNIAVGFGLMLLCWIAAPLAGWLFNDERVTLVIVTLALTMPMLALRAQHRAIVSRRMEFVTLNLGQLVSNAAGVLVACSTAWRTDLGYWSIVAGQLVTGAADVLFFWIASSWRPSIPKRGSGVRSAVDFGARIMLSNILGWMWKQSDNGLIGWRWGSENLGYYARAYSLLLVPLMLISGPVASAVIPALSRLQDEREKWADLFTRAARAVTALSALFATVLFVNADFIIDIALGPGWDKSTIIFAVLILSIVPSIAWELARYVFLSLGRSDVMLKYSLVAGPLHLVAFAIGLQYGAVGVAWSLVAVSWLLAVPILVVSARTASISSRRLIIDVAPPVAGFAAAVGAIPLLAGLDASPIIRALALATVASVLFIVGTAAVAAFCASWRSDINWAVNWVEQIIKKRAV</sequence>
<evidence type="ECO:0000313" key="8">
    <source>
        <dbReference type="EMBL" id="RIJ29193.1"/>
    </source>
</evidence>
<organism evidence="8 9">
    <name type="scientific">Henriciella algicola</name>
    <dbReference type="NCBI Taxonomy" id="1608422"/>
    <lineage>
        <taxon>Bacteria</taxon>
        <taxon>Pseudomonadati</taxon>
        <taxon>Pseudomonadota</taxon>
        <taxon>Alphaproteobacteria</taxon>
        <taxon>Hyphomonadales</taxon>
        <taxon>Hyphomonadaceae</taxon>
        <taxon>Henriciella</taxon>
    </lineage>
</organism>
<feature type="transmembrane region" description="Helical" evidence="7">
    <location>
        <begin position="279"/>
        <end position="305"/>
    </location>
</feature>
<feature type="transmembrane region" description="Helical" evidence="7">
    <location>
        <begin position="237"/>
        <end position="259"/>
    </location>
</feature>
<evidence type="ECO:0000313" key="9">
    <source>
        <dbReference type="Proteomes" id="UP000265845"/>
    </source>
</evidence>
<evidence type="ECO:0000256" key="2">
    <source>
        <dbReference type="ARBA" id="ARBA00007430"/>
    </source>
</evidence>
<protein>
    <submittedName>
        <fullName evidence="8">Lipopolysaccharide biosynthesis protein</fullName>
    </submittedName>
</protein>
<keyword evidence="4 7" id="KW-0812">Transmembrane</keyword>
<dbReference type="AlphaFoldDB" id="A0A399REX8"/>
<dbReference type="OrthoDB" id="9770347at2"/>
<feature type="transmembrane region" description="Helical" evidence="7">
    <location>
        <begin position="357"/>
        <end position="376"/>
    </location>
</feature>
<feature type="transmembrane region" description="Helical" evidence="7">
    <location>
        <begin position="414"/>
        <end position="433"/>
    </location>
</feature>
<comment type="caution">
    <text evidence="8">The sequence shown here is derived from an EMBL/GenBank/DDBJ whole genome shotgun (WGS) entry which is preliminary data.</text>
</comment>
<dbReference type="PANTHER" id="PTHR30250:SF10">
    <property type="entry name" value="LIPOPOLYSACCHARIDE BIOSYNTHESIS PROTEIN WZXC"/>
    <property type="match status" value="1"/>
</dbReference>
<proteinExistence type="inferred from homology"/>
<keyword evidence="3" id="KW-1003">Cell membrane</keyword>